<gene>
    <name evidence="1" type="ORF">G3T61_04540</name>
</gene>
<evidence type="ECO:0000313" key="1">
    <source>
        <dbReference type="EMBL" id="NEM93455.1"/>
    </source>
</evidence>
<protein>
    <submittedName>
        <fullName evidence="1">Uncharacterized protein</fullName>
    </submittedName>
</protein>
<dbReference type="EMBL" id="JAAGVX010000003">
    <property type="protein sequence ID" value="NEM93455.1"/>
    <property type="molecule type" value="Genomic_DNA"/>
</dbReference>
<reference evidence="1" key="1">
    <citation type="submission" date="2020-02" db="EMBL/GenBank/DDBJ databases">
        <title>Genome Announcements.</title>
        <authorList>
            <person name="Abdulabbas H.T."/>
            <person name="Bunyan I.A."/>
            <person name="Abdul-Lateef L.A."/>
        </authorList>
    </citation>
    <scope>NUCLEOTIDE SEQUENCE</scope>
    <source>
        <strain evidence="1">NAG1</strain>
    </source>
</reference>
<accession>A0A6B3LEK9</accession>
<organism evidence="1">
    <name type="scientific">Vibrio cholerae</name>
    <dbReference type="NCBI Taxonomy" id="666"/>
    <lineage>
        <taxon>Bacteria</taxon>
        <taxon>Pseudomonadati</taxon>
        <taxon>Pseudomonadota</taxon>
        <taxon>Gammaproteobacteria</taxon>
        <taxon>Vibrionales</taxon>
        <taxon>Vibrionaceae</taxon>
        <taxon>Vibrio</taxon>
    </lineage>
</organism>
<dbReference type="AlphaFoldDB" id="A0A6B3LEK9"/>
<dbReference type="RefSeq" id="WP_142740977.1">
    <property type="nucleotide sequence ID" value="NZ_JAAGVX010000003.1"/>
</dbReference>
<name>A0A6B3LEK9_VIBCL</name>
<comment type="caution">
    <text evidence="1">The sequence shown here is derived from an EMBL/GenBank/DDBJ whole genome shotgun (WGS) entry which is preliminary data.</text>
</comment>
<sequence>MEHLKLIDVEIALSNISAIKLHKPHLESHLTNIPKEDPFYDDLNQLLQLCDRCQDVEVSMNEIDIALLKQVNALSDQLSSKLNHLNSAH</sequence>
<proteinExistence type="predicted"/>